<organism evidence="1 2">
    <name type="scientific">Durusdinium trenchii</name>
    <dbReference type="NCBI Taxonomy" id="1381693"/>
    <lineage>
        <taxon>Eukaryota</taxon>
        <taxon>Sar</taxon>
        <taxon>Alveolata</taxon>
        <taxon>Dinophyceae</taxon>
        <taxon>Suessiales</taxon>
        <taxon>Symbiodiniaceae</taxon>
        <taxon>Durusdinium</taxon>
    </lineage>
</organism>
<evidence type="ECO:0000313" key="1">
    <source>
        <dbReference type="EMBL" id="CAK8992336.1"/>
    </source>
</evidence>
<dbReference type="EMBL" id="CAXAMM010001547">
    <property type="protein sequence ID" value="CAK8992336.1"/>
    <property type="molecule type" value="Genomic_DNA"/>
</dbReference>
<accession>A0ABP0HQ36</accession>
<proteinExistence type="predicted"/>
<evidence type="ECO:0000313" key="2">
    <source>
        <dbReference type="Proteomes" id="UP001642464"/>
    </source>
</evidence>
<reference evidence="1 2" key="1">
    <citation type="submission" date="2024-02" db="EMBL/GenBank/DDBJ databases">
        <authorList>
            <person name="Chen Y."/>
            <person name="Shah S."/>
            <person name="Dougan E. K."/>
            <person name="Thang M."/>
            <person name="Chan C."/>
        </authorList>
    </citation>
    <scope>NUCLEOTIDE SEQUENCE [LARGE SCALE GENOMIC DNA]</scope>
</reference>
<comment type="caution">
    <text evidence="1">The sequence shown here is derived from an EMBL/GenBank/DDBJ whole genome shotgun (WGS) entry which is preliminary data.</text>
</comment>
<keyword evidence="2" id="KW-1185">Reference proteome</keyword>
<dbReference type="Proteomes" id="UP001642464">
    <property type="component" value="Unassembled WGS sequence"/>
</dbReference>
<name>A0ABP0HQ36_9DINO</name>
<sequence>MKLGRLSTQDLNVTMDCVRKALASMPERGVCFAIAPHLVSDRRSGLRAEMRRIEDKMDAKKLYAESITLRCDVAPATKKVHLCYPAWLIFADGCLDSNIWRASQLMSERTPRDLLPWTPEHMYVVPTGRDAVPHASEGVRSLSDVQETAQLLAGEALPQSVIASLLKGSEAHSLIGVVNLTPYEGNLELSMIKSSIEKQMHTFRSLSLSTDLTLIQHCERECAMFLFEDPALV</sequence>
<protein>
    <submittedName>
        <fullName evidence="1">Uncharacterized protein</fullName>
    </submittedName>
</protein>
<gene>
    <name evidence="1" type="ORF">SCF082_LOCUS3065</name>
</gene>